<dbReference type="RefSeq" id="WP_128767993.1">
    <property type="nucleotide sequence ID" value="NZ_RXOC01000002.1"/>
</dbReference>
<feature type="transmembrane region" description="Helical" evidence="1">
    <location>
        <begin position="193"/>
        <end position="214"/>
    </location>
</feature>
<accession>A0A4Q0MFR6</accession>
<feature type="transmembrane region" description="Helical" evidence="1">
    <location>
        <begin position="119"/>
        <end position="148"/>
    </location>
</feature>
<dbReference type="AlphaFoldDB" id="A0A4Q0MFR6"/>
<feature type="transmembrane region" description="Helical" evidence="1">
    <location>
        <begin position="220"/>
        <end position="241"/>
    </location>
</feature>
<protein>
    <submittedName>
        <fullName evidence="3">CPBP family intramembrane metalloprotease</fullName>
    </submittedName>
</protein>
<keyword evidence="3" id="KW-0482">Metalloprotease</keyword>
<dbReference type="EMBL" id="RXOC01000002">
    <property type="protein sequence ID" value="RXF71746.1"/>
    <property type="molecule type" value="Genomic_DNA"/>
</dbReference>
<dbReference type="Pfam" id="PF02517">
    <property type="entry name" value="Rce1-like"/>
    <property type="match status" value="1"/>
</dbReference>
<feature type="transmembrane region" description="Helical" evidence="1">
    <location>
        <begin position="88"/>
        <end position="107"/>
    </location>
</feature>
<dbReference type="Proteomes" id="UP000290848">
    <property type="component" value="Unassembled WGS sequence"/>
</dbReference>
<keyword evidence="3" id="KW-0645">Protease</keyword>
<dbReference type="GO" id="GO:0006508">
    <property type="term" value="P:proteolysis"/>
    <property type="evidence" value="ECO:0007669"/>
    <property type="project" value="UniProtKB-KW"/>
</dbReference>
<evidence type="ECO:0000313" key="3">
    <source>
        <dbReference type="EMBL" id="RXF71746.1"/>
    </source>
</evidence>
<proteinExistence type="predicted"/>
<evidence type="ECO:0000259" key="2">
    <source>
        <dbReference type="Pfam" id="PF02517"/>
    </source>
</evidence>
<dbReference type="GO" id="GO:0004175">
    <property type="term" value="F:endopeptidase activity"/>
    <property type="evidence" value="ECO:0007669"/>
    <property type="project" value="UniProtKB-ARBA"/>
</dbReference>
<reference evidence="3 4" key="1">
    <citation type="submission" date="2018-12" db="EMBL/GenBank/DDBJ databases">
        <title>The Draft Genome Sequence of the Soil Bacterium Pedobacter tournemirensis R1.</title>
        <authorList>
            <person name="He J."/>
        </authorList>
    </citation>
    <scope>NUCLEOTIDE SEQUENCE [LARGE SCALE GENOMIC DNA]</scope>
    <source>
        <strain evidence="3 4">R1</strain>
    </source>
</reference>
<keyword evidence="1" id="KW-0812">Transmembrane</keyword>
<keyword evidence="1" id="KW-0472">Membrane</keyword>
<sequence>MPLNHDSSFLTTSLVSWAETFRSFFVFLKSPDYRSTSLPHQGKLKIMFRLLILDAIVGLSTAFLLDYLIHCHVLPDPGKHIAEDLNGIFYGFFFPVLLAPVFEETIFRLPLRKVRGSIYLIFISVIVAIFSFVMWQIAIPVSVVFFIAMKYTLKQRTTLVFRKWKENYGILFYYVTLIFGLVHLSNFSNWHSVAYIGFLYVLSQIFGGLVLGYTRIKLGFWYAVSLHALFNGAAISIRFLFD</sequence>
<feature type="domain" description="CAAX prenyl protease 2/Lysostaphin resistance protein A-like" evidence="2">
    <location>
        <begin position="89"/>
        <end position="232"/>
    </location>
</feature>
<organism evidence="3 4">
    <name type="scientific">Arcticibacter tournemirensis</name>
    <dbReference type="NCBI Taxonomy" id="699437"/>
    <lineage>
        <taxon>Bacteria</taxon>
        <taxon>Pseudomonadati</taxon>
        <taxon>Bacteroidota</taxon>
        <taxon>Sphingobacteriia</taxon>
        <taxon>Sphingobacteriales</taxon>
        <taxon>Sphingobacteriaceae</taxon>
        <taxon>Arcticibacter</taxon>
    </lineage>
</organism>
<evidence type="ECO:0000313" key="4">
    <source>
        <dbReference type="Proteomes" id="UP000290848"/>
    </source>
</evidence>
<dbReference type="GO" id="GO:0080120">
    <property type="term" value="P:CAAX-box protein maturation"/>
    <property type="evidence" value="ECO:0007669"/>
    <property type="project" value="UniProtKB-ARBA"/>
</dbReference>
<feature type="transmembrane region" description="Helical" evidence="1">
    <location>
        <begin position="46"/>
        <end position="68"/>
    </location>
</feature>
<keyword evidence="3" id="KW-0378">Hydrolase</keyword>
<dbReference type="GO" id="GO:0008237">
    <property type="term" value="F:metallopeptidase activity"/>
    <property type="evidence" value="ECO:0007669"/>
    <property type="project" value="UniProtKB-KW"/>
</dbReference>
<evidence type="ECO:0000256" key="1">
    <source>
        <dbReference type="SAM" id="Phobius"/>
    </source>
</evidence>
<gene>
    <name evidence="3" type="ORF">EKH83_03400</name>
</gene>
<comment type="caution">
    <text evidence="3">The sequence shown here is derived from an EMBL/GenBank/DDBJ whole genome shotgun (WGS) entry which is preliminary data.</text>
</comment>
<feature type="transmembrane region" description="Helical" evidence="1">
    <location>
        <begin position="168"/>
        <end position="186"/>
    </location>
</feature>
<keyword evidence="1" id="KW-1133">Transmembrane helix</keyword>
<dbReference type="InterPro" id="IPR003675">
    <property type="entry name" value="Rce1/LyrA-like_dom"/>
</dbReference>
<name>A0A4Q0MFR6_9SPHI</name>